<gene>
    <name evidence="14" type="ORF">ACHAXA_002729</name>
</gene>
<dbReference type="PROSITE" id="PS50090">
    <property type="entry name" value="MYB_LIKE"/>
    <property type="match status" value="1"/>
</dbReference>
<evidence type="ECO:0000256" key="8">
    <source>
        <dbReference type="ARBA" id="ARBA00023163"/>
    </source>
</evidence>
<feature type="region of interest" description="Disordered" evidence="10">
    <location>
        <begin position="413"/>
        <end position="432"/>
    </location>
</feature>
<evidence type="ECO:0000259" key="11">
    <source>
        <dbReference type="PROSITE" id="PS50090"/>
    </source>
</evidence>
<keyword evidence="1" id="KW-0645">Protease</keyword>
<comment type="caution">
    <text evidence="14">The sequence shown here is derived from an EMBL/GenBank/DDBJ whole genome shotgun (WGS) entry which is preliminary data.</text>
</comment>
<keyword evidence="9" id="KW-0539">Nucleus</keyword>
<reference evidence="14 15" key="1">
    <citation type="submission" date="2024-10" db="EMBL/GenBank/DDBJ databases">
        <title>Updated reference genomes for cyclostephanoid diatoms.</title>
        <authorList>
            <person name="Roberts W.R."/>
            <person name="Alverson A.J."/>
        </authorList>
    </citation>
    <scope>NUCLEOTIDE SEQUENCE [LARGE SCALE GENOMIC DNA]</scope>
    <source>
        <strain evidence="14 15">AJA228-03</strain>
    </source>
</reference>
<keyword evidence="3" id="KW-0378">Hydrolase</keyword>
<dbReference type="SUPFAM" id="SSF46689">
    <property type="entry name" value="Homeodomain-like"/>
    <property type="match status" value="1"/>
</dbReference>
<feature type="domain" description="HTH myb-type" evidence="13">
    <location>
        <begin position="181"/>
        <end position="231"/>
    </location>
</feature>
<keyword evidence="2" id="KW-0479">Metal-binding</keyword>
<feature type="region of interest" description="Disordered" evidence="10">
    <location>
        <begin position="1"/>
        <end position="34"/>
    </location>
</feature>
<dbReference type="Gene3D" id="1.10.10.60">
    <property type="entry name" value="Homeodomain-like"/>
    <property type="match status" value="1"/>
</dbReference>
<evidence type="ECO:0000256" key="5">
    <source>
        <dbReference type="ARBA" id="ARBA00023015"/>
    </source>
</evidence>
<proteinExistence type="predicted"/>
<dbReference type="GO" id="GO:0008237">
    <property type="term" value="F:metallopeptidase activity"/>
    <property type="evidence" value="ECO:0007669"/>
    <property type="project" value="UniProtKB-KW"/>
</dbReference>
<dbReference type="Pfam" id="PF00249">
    <property type="entry name" value="Myb_DNA-binding"/>
    <property type="match status" value="1"/>
</dbReference>
<organism evidence="14 15">
    <name type="scientific">Cyclostephanos tholiformis</name>
    <dbReference type="NCBI Taxonomy" id="382380"/>
    <lineage>
        <taxon>Eukaryota</taxon>
        <taxon>Sar</taxon>
        <taxon>Stramenopiles</taxon>
        <taxon>Ochrophyta</taxon>
        <taxon>Bacillariophyta</taxon>
        <taxon>Coscinodiscophyceae</taxon>
        <taxon>Thalassiosirophycidae</taxon>
        <taxon>Stephanodiscales</taxon>
        <taxon>Stephanodiscaceae</taxon>
        <taxon>Cyclostephanos</taxon>
    </lineage>
</organism>
<dbReference type="SMART" id="SM00717">
    <property type="entry name" value="SANT"/>
    <property type="match status" value="1"/>
</dbReference>
<evidence type="ECO:0000259" key="13">
    <source>
        <dbReference type="PROSITE" id="PS51294"/>
    </source>
</evidence>
<evidence type="ECO:0000256" key="7">
    <source>
        <dbReference type="ARBA" id="ARBA00023125"/>
    </source>
</evidence>
<evidence type="ECO:0000256" key="6">
    <source>
        <dbReference type="ARBA" id="ARBA00023049"/>
    </source>
</evidence>
<dbReference type="InterPro" id="IPR009057">
    <property type="entry name" value="Homeodomain-like_sf"/>
</dbReference>
<dbReference type="GO" id="GO:0046872">
    <property type="term" value="F:metal ion binding"/>
    <property type="evidence" value="ECO:0007669"/>
    <property type="project" value="UniProtKB-KW"/>
</dbReference>
<evidence type="ECO:0000256" key="9">
    <source>
        <dbReference type="ARBA" id="ARBA00023242"/>
    </source>
</evidence>
<dbReference type="AlphaFoldDB" id="A0ABD3RIW8"/>
<evidence type="ECO:0000313" key="15">
    <source>
        <dbReference type="Proteomes" id="UP001530377"/>
    </source>
</evidence>
<dbReference type="FunFam" id="1.10.10.60:FF:000151">
    <property type="entry name" value="histone H2A deubiquitinase MYSM1 isoform X2"/>
    <property type="match status" value="1"/>
</dbReference>
<evidence type="ECO:0000256" key="2">
    <source>
        <dbReference type="ARBA" id="ARBA00022723"/>
    </source>
</evidence>
<dbReference type="CDD" id="cd00167">
    <property type="entry name" value="SANT"/>
    <property type="match status" value="1"/>
</dbReference>
<feature type="compositionally biased region" description="Low complexity" evidence="10">
    <location>
        <begin position="48"/>
        <end position="59"/>
    </location>
</feature>
<keyword evidence="7" id="KW-0238">DNA-binding</keyword>
<evidence type="ECO:0000256" key="10">
    <source>
        <dbReference type="SAM" id="MobiDB-lite"/>
    </source>
</evidence>
<dbReference type="PANTHER" id="PTHR12802:SF155">
    <property type="entry name" value="DEUBIQUITINASE MYSM1"/>
    <property type="match status" value="1"/>
</dbReference>
<evidence type="ECO:0000256" key="3">
    <source>
        <dbReference type="ARBA" id="ARBA00022801"/>
    </source>
</evidence>
<protein>
    <submittedName>
        <fullName evidence="14">Uncharacterized protein</fullName>
    </submittedName>
</protein>
<sequence>MEQQALPSLRLHATQQAGMPPTPTSLRPFSSPSTAVATPALAGVLRPAAAPQASSGQAVPSPPINIATAEGGKNAPHPSKSSVVVPTPSVQCRSHQMDLNAHPRLAAHSPQLSQAAAPENNVTARGPRTGSNNDSNQSSSSSILSSCSSHNNNNNNKASSSVHSSSTVSTLHPSSSGLVENTGRWTAEEHRLFLRGLEQHGKGWKKIATLIQSRTVVQIRTHAQKYFQKLAKAHLQNGESGMGLVMVNTIGGGSEGGMGMATGDEGALCAPQGVGGGVVSVMGMAEGDGTTGIAIPLGPDGQPVVMMRTINVPPRSVHANNHLFPTGTPSAACGNIIGIGANSASSWAIGSVGAAMASSRGGGKKRRVPPKGGGGGTKRRVIGNIVRSAVREGRNVKRQKTAEAIRKCGGTAAMPCQEPSLPSDGGQPSTAKSFSNPPMTFLEENQGSVDVLPNPLPSVSQVLDPYVIVTHPLPPLATPVLDPCGIGGGGRVTTNGRGRKQIVHTATHGSLPLAALEDAVFRLLTPATGAPVLPGKKQSSQHHSNNNAIVDPLVPRVLMMHTHYTAHQPPGHIPPGTFSAGYSPELVLSNLSPTGVADMSPLLPSWVDTNNPPSWYNEGSDIDTLLDDADCLNWLSDTGNIDETYPPAVAEPAAVVSSSSAAANISNGGGVAEGSNGGYDVERVMIVSTNIISVQDPTGGVFHPSTESLSFLVDPPELSHRSRQPSAVMTHVEDIDHLPTFLEEESLGEPVSVLAVPLNTIPSPDATRLLYASATEAVEATSNTIDNATALATAIIPEHKLSGVSGESDNNLMGFPDLDMGDEQAFFSALLEN</sequence>
<dbReference type="InterPro" id="IPR001005">
    <property type="entry name" value="SANT/Myb"/>
</dbReference>
<dbReference type="EMBL" id="JALLPB020000325">
    <property type="protein sequence ID" value="KAL3810461.1"/>
    <property type="molecule type" value="Genomic_DNA"/>
</dbReference>
<keyword evidence="15" id="KW-1185">Reference proteome</keyword>
<dbReference type="NCBIfam" id="TIGR01557">
    <property type="entry name" value="myb_SHAQKYF"/>
    <property type="match status" value="1"/>
</dbReference>
<name>A0ABD3RIW8_9STRA</name>
<feature type="domain" description="SANT" evidence="12">
    <location>
        <begin position="180"/>
        <end position="223"/>
    </location>
</feature>
<accession>A0ABD3RIW8</accession>
<dbReference type="PROSITE" id="PS51294">
    <property type="entry name" value="HTH_MYB"/>
    <property type="match status" value="1"/>
</dbReference>
<dbReference type="PROSITE" id="PS51293">
    <property type="entry name" value="SANT"/>
    <property type="match status" value="1"/>
</dbReference>
<dbReference type="PANTHER" id="PTHR12802">
    <property type="entry name" value="SWI/SNF COMPLEX-RELATED"/>
    <property type="match status" value="1"/>
</dbReference>
<feature type="compositionally biased region" description="Low complexity" evidence="10">
    <location>
        <begin position="131"/>
        <end position="176"/>
    </location>
</feature>
<dbReference type="InterPro" id="IPR017930">
    <property type="entry name" value="Myb_dom"/>
</dbReference>
<dbReference type="GO" id="GO:0003677">
    <property type="term" value="F:DNA binding"/>
    <property type="evidence" value="ECO:0007669"/>
    <property type="project" value="UniProtKB-KW"/>
</dbReference>
<feature type="region of interest" description="Disordered" evidence="10">
    <location>
        <begin position="109"/>
        <end position="182"/>
    </location>
</feature>
<keyword evidence="8" id="KW-0804">Transcription</keyword>
<keyword evidence="4" id="KW-0862">Zinc</keyword>
<feature type="compositionally biased region" description="Low complexity" evidence="10">
    <location>
        <begin position="76"/>
        <end position="90"/>
    </location>
</feature>
<dbReference type="InterPro" id="IPR017884">
    <property type="entry name" value="SANT_dom"/>
</dbReference>
<feature type="region of interest" description="Disordered" evidence="10">
    <location>
        <begin position="356"/>
        <end position="379"/>
    </location>
</feature>
<feature type="domain" description="Myb-like" evidence="11">
    <location>
        <begin position="183"/>
        <end position="227"/>
    </location>
</feature>
<evidence type="ECO:0000256" key="1">
    <source>
        <dbReference type="ARBA" id="ARBA00022670"/>
    </source>
</evidence>
<keyword evidence="6" id="KW-0482">Metalloprotease</keyword>
<dbReference type="GO" id="GO:0006508">
    <property type="term" value="P:proteolysis"/>
    <property type="evidence" value="ECO:0007669"/>
    <property type="project" value="UniProtKB-KW"/>
</dbReference>
<evidence type="ECO:0000256" key="4">
    <source>
        <dbReference type="ARBA" id="ARBA00022833"/>
    </source>
</evidence>
<evidence type="ECO:0000313" key="14">
    <source>
        <dbReference type="EMBL" id="KAL3810461.1"/>
    </source>
</evidence>
<feature type="region of interest" description="Disordered" evidence="10">
    <location>
        <begin position="48"/>
        <end position="91"/>
    </location>
</feature>
<dbReference type="Proteomes" id="UP001530377">
    <property type="component" value="Unassembled WGS sequence"/>
</dbReference>
<dbReference type="InterPro" id="IPR006447">
    <property type="entry name" value="Myb_dom_plants"/>
</dbReference>
<evidence type="ECO:0000259" key="12">
    <source>
        <dbReference type="PROSITE" id="PS51293"/>
    </source>
</evidence>
<feature type="compositionally biased region" description="Polar residues" evidence="10">
    <location>
        <begin position="24"/>
        <end position="34"/>
    </location>
</feature>
<keyword evidence="5" id="KW-0805">Transcription regulation</keyword>